<dbReference type="Proteomes" id="UP001161409">
    <property type="component" value="Unassembled WGS sequence"/>
</dbReference>
<dbReference type="RefSeq" id="WP_169559714.1">
    <property type="nucleotide sequence ID" value="NZ_BSNF01000001.1"/>
</dbReference>
<reference evidence="1" key="1">
    <citation type="journal article" date="2014" name="Int. J. Syst. Evol. Microbiol.">
        <title>Complete genome of a new Firmicutes species belonging to the dominant human colonic microbiota ('Ruminococcus bicirculans') reveals two chromosomes and a selective capacity to utilize plant glucans.</title>
        <authorList>
            <consortium name="NISC Comparative Sequencing Program"/>
            <person name="Wegmann U."/>
            <person name="Louis P."/>
            <person name="Goesmann A."/>
            <person name="Henrissat B."/>
            <person name="Duncan S.H."/>
            <person name="Flint H.J."/>
        </authorList>
    </citation>
    <scope>NUCLEOTIDE SEQUENCE</scope>
    <source>
        <strain evidence="1">NBRC 103408</strain>
    </source>
</reference>
<dbReference type="Gene3D" id="3.40.50.300">
    <property type="entry name" value="P-loop containing nucleotide triphosphate hydrolases"/>
    <property type="match status" value="1"/>
</dbReference>
<protein>
    <submittedName>
        <fullName evidence="1">Cell division protein ZipA</fullName>
    </submittedName>
</protein>
<evidence type="ECO:0000313" key="2">
    <source>
        <dbReference type="Proteomes" id="UP001161409"/>
    </source>
</evidence>
<keyword evidence="2" id="KW-1185">Reference proteome</keyword>
<keyword evidence="1" id="KW-0132">Cell division</keyword>
<sequence>MTQSTKTPSLHLFCGKMAAGKSTLARELATRHGAVLISEDEWLSLLYPEGINTLQDYLTCSSRLKRVLKDHIRTLLAEGVSVILDFPGNTKTQRAWLRSLYIDNGVDHVLHYVDRTNADCLVQLKKRNQEKAEGSKFTTPEEFMMVTGYFEPPMETEGFNIHRH</sequence>
<accession>A0ABQ5U390</accession>
<evidence type="ECO:0000313" key="1">
    <source>
        <dbReference type="EMBL" id="GLQ05739.1"/>
    </source>
</evidence>
<reference evidence="1" key="2">
    <citation type="submission" date="2023-01" db="EMBL/GenBank/DDBJ databases">
        <title>Draft genome sequence of Sneathiella chinensis strain NBRC 103408.</title>
        <authorList>
            <person name="Sun Q."/>
            <person name="Mori K."/>
        </authorList>
    </citation>
    <scope>NUCLEOTIDE SEQUENCE</scope>
    <source>
        <strain evidence="1">NBRC 103408</strain>
    </source>
</reference>
<dbReference type="SUPFAM" id="SSF52540">
    <property type="entry name" value="P-loop containing nucleoside triphosphate hydrolases"/>
    <property type="match status" value="1"/>
</dbReference>
<dbReference type="Pfam" id="PF13671">
    <property type="entry name" value="AAA_33"/>
    <property type="match status" value="1"/>
</dbReference>
<comment type="caution">
    <text evidence="1">The sequence shown here is derived from an EMBL/GenBank/DDBJ whole genome shotgun (WGS) entry which is preliminary data.</text>
</comment>
<dbReference type="GO" id="GO:0051301">
    <property type="term" value="P:cell division"/>
    <property type="evidence" value="ECO:0007669"/>
    <property type="project" value="UniProtKB-KW"/>
</dbReference>
<organism evidence="1 2">
    <name type="scientific">Sneathiella chinensis</name>
    <dbReference type="NCBI Taxonomy" id="349750"/>
    <lineage>
        <taxon>Bacteria</taxon>
        <taxon>Pseudomonadati</taxon>
        <taxon>Pseudomonadota</taxon>
        <taxon>Alphaproteobacteria</taxon>
        <taxon>Sneathiellales</taxon>
        <taxon>Sneathiellaceae</taxon>
        <taxon>Sneathiella</taxon>
    </lineage>
</organism>
<keyword evidence="1" id="KW-0131">Cell cycle</keyword>
<dbReference type="EMBL" id="BSNF01000001">
    <property type="protein sequence ID" value="GLQ05739.1"/>
    <property type="molecule type" value="Genomic_DNA"/>
</dbReference>
<name>A0ABQ5U390_9PROT</name>
<gene>
    <name evidence="1" type="ORF">GCM10007924_09600</name>
</gene>
<proteinExistence type="predicted"/>
<dbReference type="InterPro" id="IPR027417">
    <property type="entry name" value="P-loop_NTPase"/>
</dbReference>